<dbReference type="EMBL" id="NVQC01000022">
    <property type="protein sequence ID" value="PTL35829.1"/>
    <property type="molecule type" value="Genomic_DNA"/>
</dbReference>
<dbReference type="InterPro" id="IPR052710">
    <property type="entry name" value="CAAX_protease"/>
</dbReference>
<accession>A0A2T4TXL1</accession>
<feature type="transmembrane region" description="Helical" evidence="1">
    <location>
        <begin position="171"/>
        <end position="195"/>
    </location>
</feature>
<name>A0A2T4TXL1_9BACT</name>
<dbReference type="InterPro" id="IPR003675">
    <property type="entry name" value="Rce1/LyrA-like_dom"/>
</dbReference>
<dbReference type="OrthoDB" id="3609935at2"/>
<dbReference type="PANTHER" id="PTHR36435:SF1">
    <property type="entry name" value="CAAX AMINO TERMINAL PROTEASE FAMILY PROTEIN"/>
    <property type="match status" value="1"/>
</dbReference>
<reference evidence="4" key="2">
    <citation type="journal article" date="2018" name="Environ. Microbiol.">
        <title>Bloom of a denitrifying methanotroph, 'Candidatus Methylomirabilis limnetica', in a deep stratified lake.</title>
        <authorList>
            <person name="Graf J.S."/>
            <person name="Mayr M.J."/>
            <person name="Marchant H.K."/>
            <person name="Tienken D."/>
            <person name="Hach P.F."/>
            <person name="Brand A."/>
            <person name="Schubert C.J."/>
            <person name="Kuypers M.M."/>
            <person name="Milucka J."/>
        </authorList>
    </citation>
    <scope>NUCLEOTIDE SEQUENCE [LARGE SCALE GENOMIC DNA]</scope>
    <source>
        <strain evidence="4">Zug</strain>
    </source>
</reference>
<keyword evidence="3" id="KW-0482">Metalloprotease</keyword>
<comment type="caution">
    <text evidence="3">The sequence shown here is derived from an EMBL/GenBank/DDBJ whole genome shotgun (WGS) entry which is preliminary data.</text>
</comment>
<keyword evidence="4" id="KW-1185">Reference proteome</keyword>
<dbReference type="GO" id="GO:0004175">
    <property type="term" value="F:endopeptidase activity"/>
    <property type="evidence" value="ECO:0007669"/>
    <property type="project" value="UniProtKB-ARBA"/>
</dbReference>
<dbReference type="GO" id="GO:0080120">
    <property type="term" value="P:CAAX-box protein maturation"/>
    <property type="evidence" value="ECO:0007669"/>
    <property type="project" value="UniProtKB-ARBA"/>
</dbReference>
<dbReference type="PANTHER" id="PTHR36435">
    <property type="entry name" value="SLR1288 PROTEIN"/>
    <property type="match status" value="1"/>
</dbReference>
<sequence>MGIAVVIIGIVMLAVTLIAMMKKSTRGGLGAWLAEKPLRIWWLPFLMLAYYSIVSIAVDQWGFNQFALLAAYFGVPTLLLYLTGPKSDETFTGRDLVINFAVALWIWLLIELKIVDTNWLRVQIGSTRPTALPLGVYAAVIYTLIALSGWRRFDLKCDLSFKKSDLLPTAATFGVLSVTLLLITLSTGLTTWGIAKVVSPNPLGLPMAMAIPVAILVAVPMIFVSIGVVEEILFRGAIQNLLRHRLHPIGALVIASVVFGLAHVNKRALGFDVPNWPYAGVATIAGLGYGFVFWKTNSIMASATLHAMVDTMWVLFLRGGK</sequence>
<reference evidence="3 4" key="1">
    <citation type="submission" date="2017-09" db="EMBL/GenBank/DDBJ databases">
        <title>Bloom of a denitrifying methanotroph, Candidatus Methylomirabilis limnetica, in a deep stratified lake.</title>
        <authorList>
            <person name="Graf J.S."/>
            <person name="Marchant H.K."/>
            <person name="Tienken D."/>
            <person name="Hach P.F."/>
            <person name="Brand A."/>
            <person name="Schubert C.J."/>
            <person name="Kuypers M.M."/>
            <person name="Milucka J."/>
        </authorList>
    </citation>
    <scope>NUCLEOTIDE SEQUENCE [LARGE SCALE GENOMIC DNA]</scope>
    <source>
        <strain evidence="3 4">Zug</strain>
    </source>
</reference>
<keyword evidence="1" id="KW-0472">Membrane</keyword>
<evidence type="ECO:0000313" key="3">
    <source>
        <dbReference type="EMBL" id="PTL35829.1"/>
    </source>
</evidence>
<dbReference type="RefSeq" id="WP_107562681.1">
    <property type="nucleotide sequence ID" value="NZ_NVQC01000022.1"/>
</dbReference>
<dbReference type="GO" id="GO:0006508">
    <property type="term" value="P:proteolysis"/>
    <property type="evidence" value="ECO:0007669"/>
    <property type="project" value="UniProtKB-KW"/>
</dbReference>
<feature type="transmembrane region" description="Helical" evidence="1">
    <location>
        <begin position="276"/>
        <end position="294"/>
    </location>
</feature>
<dbReference type="Pfam" id="PF02517">
    <property type="entry name" value="Rce1-like"/>
    <property type="match status" value="1"/>
</dbReference>
<feature type="transmembrane region" description="Helical" evidence="1">
    <location>
        <begin position="6"/>
        <end position="21"/>
    </location>
</feature>
<organism evidence="3 4">
    <name type="scientific">Candidatus Methylomirabilis limnetica</name>
    <dbReference type="NCBI Taxonomy" id="2033718"/>
    <lineage>
        <taxon>Bacteria</taxon>
        <taxon>Candidatus Methylomirabilota</taxon>
        <taxon>Candidatus Methylomirabilia</taxon>
        <taxon>Candidatus Methylomirabilales</taxon>
        <taxon>Candidatus Methylomirabilaceae</taxon>
        <taxon>Candidatus Methylomirabilis</taxon>
    </lineage>
</organism>
<feature type="transmembrane region" description="Helical" evidence="1">
    <location>
        <begin position="41"/>
        <end position="58"/>
    </location>
</feature>
<evidence type="ECO:0000259" key="2">
    <source>
        <dbReference type="Pfam" id="PF02517"/>
    </source>
</evidence>
<evidence type="ECO:0000313" key="4">
    <source>
        <dbReference type="Proteomes" id="UP000241436"/>
    </source>
</evidence>
<dbReference type="GO" id="GO:0008237">
    <property type="term" value="F:metallopeptidase activity"/>
    <property type="evidence" value="ECO:0007669"/>
    <property type="project" value="UniProtKB-KW"/>
</dbReference>
<keyword evidence="3" id="KW-0645">Protease</keyword>
<feature type="transmembrane region" description="Helical" evidence="1">
    <location>
        <begin position="207"/>
        <end position="234"/>
    </location>
</feature>
<feature type="transmembrane region" description="Helical" evidence="1">
    <location>
        <begin position="246"/>
        <end position="264"/>
    </location>
</feature>
<keyword evidence="1" id="KW-1133">Transmembrane helix</keyword>
<gene>
    <name evidence="3" type="ORF">CLG94_08740</name>
</gene>
<protein>
    <submittedName>
        <fullName evidence="3">CPBP family intramembrane metalloprotease domain-containing protein</fullName>
    </submittedName>
</protein>
<feature type="transmembrane region" description="Helical" evidence="1">
    <location>
        <begin position="96"/>
        <end position="114"/>
    </location>
</feature>
<keyword evidence="1" id="KW-0812">Transmembrane</keyword>
<proteinExistence type="predicted"/>
<feature type="domain" description="CAAX prenyl protease 2/Lysostaphin resistance protein A-like" evidence="2">
    <location>
        <begin position="214"/>
        <end position="312"/>
    </location>
</feature>
<evidence type="ECO:0000256" key="1">
    <source>
        <dbReference type="SAM" id="Phobius"/>
    </source>
</evidence>
<dbReference type="AlphaFoldDB" id="A0A2T4TXL1"/>
<feature type="transmembrane region" description="Helical" evidence="1">
    <location>
        <begin position="134"/>
        <end position="150"/>
    </location>
</feature>
<dbReference type="Proteomes" id="UP000241436">
    <property type="component" value="Unassembled WGS sequence"/>
</dbReference>
<feature type="transmembrane region" description="Helical" evidence="1">
    <location>
        <begin position="64"/>
        <end position="84"/>
    </location>
</feature>
<keyword evidence="3" id="KW-0378">Hydrolase</keyword>